<dbReference type="RefSeq" id="WP_192017049.1">
    <property type="nucleotide sequence ID" value="NZ_JACYTP010000012.1"/>
</dbReference>
<name>A0ABR9BS37_9GAMM</name>
<feature type="transmembrane region" description="Helical" evidence="1">
    <location>
        <begin position="40"/>
        <end position="61"/>
    </location>
</feature>
<keyword evidence="1" id="KW-1133">Transmembrane helix</keyword>
<feature type="transmembrane region" description="Helical" evidence="1">
    <location>
        <begin position="276"/>
        <end position="300"/>
    </location>
</feature>
<organism evidence="2 3">
    <name type="scientific">Photobacterium arenosum</name>
    <dbReference type="NCBI Taxonomy" id="2774143"/>
    <lineage>
        <taxon>Bacteria</taxon>
        <taxon>Pseudomonadati</taxon>
        <taxon>Pseudomonadota</taxon>
        <taxon>Gammaproteobacteria</taxon>
        <taxon>Vibrionales</taxon>
        <taxon>Vibrionaceae</taxon>
        <taxon>Photobacterium</taxon>
    </lineage>
</organism>
<feature type="transmembrane region" description="Helical" evidence="1">
    <location>
        <begin position="235"/>
        <end position="255"/>
    </location>
</feature>
<feature type="transmembrane region" description="Helical" evidence="1">
    <location>
        <begin position="158"/>
        <end position="178"/>
    </location>
</feature>
<evidence type="ECO:0000256" key="1">
    <source>
        <dbReference type="SAM" id="Phobius"/>
    </source>
</evidence>
<feature type="transmembrane region" description="Helical" evidence="1">
    <location>
        <begin position="126"/>
        <end position="146"/>
    </location>
</feature>
<evidence type="ECO:0008006" key="4">
    <source>
        <dbReference type="Google" id="ProtNLM"/>
    </source>
</evidence>
<evidence type="ECO:0000313" key="3">
    <source>
        <dbReference type="Proteomes" id="UP000649768"/>
    </source>
</evidence>
<accession>A0ABR9BS37</accession>
<dbReference type="EMBL" id="JACYTP010000012">
    <property type="protein sequence ID" value="MBD8514417.1"/>
    <property type="molecule type" value="Genomic_DNA"/>
</dbReference>
<dbReference type="Proteomes" id="UP000649768">
    <property type="component" value="Unassembled WGS sequence"/>
</dbReference>
<protein>
    <recommendedName>
        <fullName evidence="4">Polysaccharide biosynthesis protein</fullName>
    </recommendedName>
</protein>
<feature type="transmembrane region" description="Helical" evidence="1">
    <location>
        <begin position="207"/>
        <end position="229"/>
    </location>
</feature>
<evidence type="ECO:0000313" key="2">
    <source>
        <dbReference type="EMBL" id="MBD8514417.1"/>
    </source>
</evidence>
<feature type="transmembrane region" description="Helical" evidence="1">
    <location>
        <begin position="97"/>
        <end position="114"/>
    </location>
</feature>
<feature type="transmembrane region" description="Helical" evidence="1">
    <location>
        <begin position="306"/>
        <end position="326"/>
    </location>
</feature>
<feature type="transmembrane region" description="Helical" evidence="1">
    <location>
        <begin position="362"/>
        <end position="384"/>
    </location>
</feature>
<reference evidence="2 3" key="1">
    <citation type="submission" date="2020-09" db="EMBL/GenBank/DDBJ databases">
        <title>Photobacterium sp. CAU 1568 isolated from sand of Sido Beach.</title>
        <authorList>
            <person name="Kim W."/>
        </authorList>
    </citation>
    <scope>NUCLEOTIDE SEQUENCE [LARGE SCALE GENOMIC DNA]</scope>
    <source>
        <strain evidence="2 3">CAU 1568</strain>
    </source>
</reference>
<gene>
    <name evidence="2" type="ORF">IFO68_17185</name>
</gene>
<keyword evidence="3" id="KW-1185">Reference proteome</keyword>
<proteinExistence type="predicted"/>
<comment type="caution">
    <text evidence="2">The sequence shown here is derived from an EMBL/GenBank/DDBJ whole genome shotgun (WGS) entry which is preliminary data.</text>
</comment>
<feature type="transmembrane region" description="Helical" evidence="1">
    <location>
        <begin position="73"/>
        <end position="91"/>
    </location>
</feature>
<feature type="transmembrane region" description="Helical" evidence="1">
    <location>
        <begin position="338"/>
        <end position="356"/>
    </location>
</feature>
<keyword evidence="1" id="KW-0812">Transmembrane</keyword>
<sequence length="397" mass="44808">MAILKIFSSNISNAAFAFLATFLVASFATVEVYASYAKIINYGLIFTVLFELGISVFIVVYSDFRNYIFRVTIIYLLSMVLLTIVVVLYYGMTNLTAGLLLGAVMGCFKLITSYHQACGSWNKYSISNSVFSFSRVASVTLVFAFFVVNDETVSIESLITVTLFISLLALWLLYLCSFDEGERRVRPKTVIASPIKISWLIKKVSPYCWSAVIITLAMRIDIAIADWLLTDVELASYSIAIQIAFVLPLIANSLLSYYLKDNINIKFSLPKIIKKFFICQIAALSIVYILFNILESFVFFGKYPQFDVVGYILVFSFCGGIIFTPYEAKIYNENPRVILKMKICQLVSIVGISTFSTITYGMIGLAFGVLISRIFGWIFIYAFYSNWIFNEKIKATD</sequence>
<keyword evidence="1" id="KW-0472">Membrane</keyword>